<accession>A0A3B0RCP7</accession>
<evidence type="ECO:0000256" key="3">
    <source>
        <dbReference type="ARBA" id="ARBA00022692"/>
    </source>
</evidence>
<keyword evidence="5" id="KW-0201">Cytochrome c-type biogenesis</keyword>
<dbReference type="EMBL" id="UOEI01000024">
    <property type="protein sequence ID" value="VAV89922.1"/>
    <property type="molecule type" value="Genomic_DNA"/>
</dbReference>
<dbReference type="GO" id="GO:0017003">
    <property type="term" value="P:protein-heme linkage"/>
    <property type="evidence" value="ECO:0007669"/>
    <property type="project" value="InterPro"/>
</dbReference>
<keyword evidence="8 9" id="KW-0472">Membrane</keyword>
<dbReference type="GO" id="GO:0017004">
    <property type="term" value="P:cytochrome complex assembly"/>
    <property type="evidence" value="ECO:0007669"/>
    <property type="project" value="UniProtKB-KW"/>
</dbReference>
<keyword evidence="2" id="KW-0349">Heme</keyword>
<gene>
    <name evidence="10" type="ORF">MNBD_ACTINO01-1857</name>
</gene>
<dbReference type="InterPro" id="IPR004329">
    <property type="entry name" value="CcmE"/>
</dbReference>
<protein>
    <recommendedName>
        <fullName evidence="11">Cytochrome c-type biogenesis protein CcmE, heme chaperone</fullName>
    </recommendedName>
</protein>
<dbReference type="InterPro" id="IPR012340">
    <property type="entry name" value="NA-bd_OB-fold"/>
</dbReference>
<evidence type="ECO:0000313" key="10">
    <source>
        <dbReference type="EMBL" id="VAV89922.1"/>
    </source>
</evidence>
<dbReference type="GO" id="GO:0020037">
    <property type="term" value="F:heme binding"/>
    <property type="evidence" value="ECO:0007669"/>
    <property type="project" value="InterPro"/>
</dbReference>
<feature type="transmembrane region" description="Helical" evidence="9">
    <location>
        <begin position="7"/>
        <end position="32"/>
    </location>
</feature>
<dbReference type="Pfam" id="PF03100">
    <property type="entry name" value="CcmE"/>
    <property type="match status" value="1"/>
</dbReference>
<dbReference type="PANTHER" id="PTHR34128:SF2">
    <property type="entry name" value="CYTOCHROME C-TYPE BIOGENESIS PROTEIN CCME HOMOLOG, MITOCHONDRIAL"/>
    <property type="match status" value="1"/>
</dbReference>
<dbReference type="InterPro" id="IPR036127">
    <property type="entry name" value="CcmE-like_sf"/>
</dbReference>
<evidence type="ECO:0000256" key="8">
    <source>
        <dbReference type="ARBA" id="ARBA00023136"/>
    </source>
</evidence>
<keyword evidence="4" id="KW-0479">Metal-binding</keyword>
<evidence type="ECO:0000256" key="4">
    <source>
        <dbReference type="ARBA" id="ARBA00022723"/>
    </source>
</evidence>
<dbReference type="SUPFAM" id="SSF82093">
    <property type="entry name" value="Heme chaperone CcmE"/>
    <property type="match status" value="1"/>
</dbReference>
<evidence type="ECO:0000256" key="5">
    <source>
        <dbReference type="ARBA" id="ARBA00022748"/>
    </source>
</evidence>
<evidence type="ECO:0000256" key="1">
    <source>
        <dbReference type="ARBA" id="ARBA00004370"/>
    </source>
</evidence>
<reference evidence="10" key="1">
    <citation type="submission" date="2018-06" db="EMBL/GenBank/DDBJ databases">
        <authorList>
            <person name="Zhirakovskaya E."/>
        </authorList>
    </citation>
    <scope>NUCLEOTIDE SEQUENCE</scope>
</reference>
<organism evidence="10">
    <name type="scientific">hydrothermal vent metagenome</name>
    <dbReference type="NCBI Taxonomy" id="652676"/>
    <lineage>
        <taxon>unclassified sequences</taxon>
        <taxon>metagenomes</taxon>
        <taxon>ecological metagenomes</taxon>
    </lineage>
</organism>
<proteinExistence type="predicted"/>
<comment type="subcellular location">
    <subcellularLocation>
        <location evidence="1">Membrane</location>
    </subcellularLocation>
</comment>
<evidence type="ECO:0008006" key="11">
    <source>
        <dbReference type="Google" id="ProtNLM"/>
    </source>
</evidence>
<dbReference type="PANTHER" id="PTHR34128">
    <property type="entry name" value="CYTOCHROME C-TYPE BIOGENESIS PROTEIN CCME HOMOLOG, MITOCHONDRIAL"/>
    <property type="match status" value="1"/>
</dbReference>
<evidence type="ECO:0000256" key="7">
    <source>
        <dbReference type="ARBA" id="ARBA00023004"/>
    </source>
</evidence>
<evidence type="ECO:0000256" key="9">
    <source>
        <dbReference type="SAM" id="Phobius"/>
    </source>
</evidence>
<dbReference type="GO" id="GO:0005886">
    <property type="term" value="C:plasma membrane"/>
    <property type="evidence" value="ECO:0007669"/>
    <property type="project" value="InterPro"/>
</dbReference>
<sequence>MRKYARFIIPAGVIVIALGFLMVNLSSTLVYFNTPAELQAREPSDARLRLGGRVVPGTVTEEDTTVVFQVEDCDTSVTVIHTGVPPQLFQEGIGVVVEGVWTGEAFESDTMLVKHDEEYREDSEDYDQVKHTCSES</sequence>
<evidence type="ECO:0000256" key="2">
    <source>
        <dbReference type="ARBA" id="ARBA00022617"/>
    </source>
</evidence>
<evidence type="ECO:0000256" key="6">
    <source>
        <dbReference type="ARBA" id="ARBA00022989"/>
    </source>
</evidence>
<keyword evidence="3 9" id="KW-0812">Transmembrane</keyword>
<keyword evidence="7" id="KW-0408">Iron</keyword>
<dbReference type="AlphaFoldDB" id="A0A3B0RCP7"/>
<keyword evidence="6 9" id="KW-1133">Transmembrane helix</keyword>
<dbReference type="GO" id="GO:0046872">
    <property type="term" value="F:metal ion binding"/>
    <property type="evidence" value="ECO:0007669"/>
    <property type="project" value="UniProtKB-KW"/>
</dbReference>
<dbReference type="Gene3D" id="2.40.50.140">
    <property type="entry name" value="Nucleic acid-binding proteins"/>
    <property type="match status" value="1"/>
</dbReference>
<name>A0A3B0RCP7_9ZZZZ</name>